<name>A0A1F6FGM8_9BACT</name>
<dbReference type="EMBL" id="MFMM01000001">
    <property type="protein sequence ID" value="OGG85014.1"/>
    <property type="molecule type" value="Genomic_DNA"/>
</dbReference>
<dbReference type="GO" id="GO:0030246">
    <property type="term" value="F:carbohydrate binding"/>
    <property type="evidence" value="ECO:0007669"/>
    <property type="project" value="InterPro"/>
</dbReference>
<comment type="caution">
    <text evidence="4">The sequence shown here is derived from an EMBL/GenBank/DDBJ whole genome shotgun (WGS) entry which is preliminary data.</text>
</comment>
<dbReference type="Pfam" id="PF00963">
    <property type="entry name" value="Cohesin"/>
    <property type="match status" value="1"/>
</dbReference>
<feature type="compositionally biased region" description="Pro residues" evidence="1">
    <location>
        <begin position="173"/>
        <end position="186"/>
    </location>
</feature>
<dbReference type="GO" id="GO:0000272">
    <property type="term" value="P:polysaccharide catabolic process"/>
    <property type="evidence" value="ECO:0007669"/>
    <property type="project" value="InterPro"/>
</dbReference>
<evidence type="ECO:0000256" key="2">
    <source>
        <dbReference type="SAM" id="Phobius"/>
    </source>
</evidence>
<reference evidence="4 5" key="1">
    <citation type="journal article" date="2016" name="Nat. Commun.">
        <title>Thousands of microbial genomes shed light on interconnected biogeochemical processes in an aquifer system.</title>
        <authorList>
            <person name="Anantharaman K."/>
            <person name="Brown C.T."/>
            <person name="Hug L.A."/>
            <person name="Sharon I."/>
            <person name="Castelle C.J."/>
            <person name="Probst A.J."/>
            <person name="Thomas B.C."/>
            <person name="Singh A."/>
            <person name="Wilkins M.J."/>
            <person name="Karaoz U."/>
            <person name="Brodie E.L."/>
            <person name="Williams K.H."/>
            <person name="Hubbard S.S."/>
            <person name="Banfield J.F."/>
        </authorList>
    </citation>
    <scope>NUCLEOTIDE SEQUENCE [LARGE SCALE GENOMIC DNA]</scope>
</reference>
<feature type="transmembrane region" description="Helical" evidence="2">
    <location>
        <begin position="416"/>
        <end position="434"/>
    </location>
</feature>
<evidence type="ECO:0000313" key="5">
    <source>
        <dbReference type="Proteomes" id="UP000177325"/>
    </source>
</evidence>
<feature type="region of interest" description="Disordered" evidence="1">
    <location>
        <begin position="160"/>
        <end position="195"/>
    </location>
</feature>
<dbReference type="Proteomes" id="UP000177325">
    <property type="component" value="Unassembled WGS sequence"/>
</dbReference>
<proteinExistence type="predicted"/>
<dbReference type="InterPro" id="IPR002102">
    <property type="entry name" value="Cohesin_dom"/>
</dbReference>
<feature type="domain" description="Cohesin" evidence="3">
    <location>
        <begin position="45"/>
        <end position="165"/>
    </location>
</feature>
<accession>A0A1F6FGM8</accession>
<evidence type="ECO:0000313" key="4">
    <source>
        <dbReference type="EMBL" id="OGG85014.1"/>
    </source>
</evidence>
<dbReference type="CDD" id="cd08547">
    <property type="entry name" value="Type_II_cohesin"/>
    <property type="match status" value="1"/>
</dbReference>
<organism evidence="4 5">
    <name type="scientific">Candidatus Kaiserbacteria bacterium RIFCSPLOWO2_12_FULL_45_26</name>
    <dbReference type="NCBI Taxonomy" id="1798525"/>
    <lineage>
        <taxon>Bacteria</taxon>
        <taxon>Candidatus Kaiseribacteriota</taxon>
    </lineage>
</organism>
<evidence type="ECO:0000259" key="3">
    <source>
        <dbReference type="Pfam" id="PF00963"/>
    </source>
</evidence>
<gene>
    <name evidence="4" type="ORF">A3G90_03045</name>
</gene>
<sequence>MQKTKINTITFFKNFSLVILVAVFFFVGTAIASAATLQLNPSTGSYSAGQTFTSSLRVVPAGQNINAVEATLKFDPSVVSVVSISKDGSAFSLWTVEPSFSNSAGTITFGGGSPSPFSATSNLVNITFRALKAGSASVSFTEASVLAADGQGTNVYQNSSPGTFTIAAASTPTPTPTTPTPTPTTPKPEAEDDSEEALIFGDPPRAPEIGSPAFLDPEVWYSNTEGLFSWTLPFDVNAMAIEIATSADNVPNLNEDAILEPPVDEFRITKDIVSDGIQYLSIRFKNQVDWGVTLNRKLQIDTTAPEKFEIVIRTGTTPSDFPLLNFEAQDKTSGIAFYELTIADKEPFRVTPDEARLGYLLRELEDGTYTVKVVAHDMAGNKRESTKPVLITAGWVKPAEVVEEKSFWDFFTPANLFIFFLIVIIILLSIFIWYERKQLKIKEEKLRRETREVQDQMEKIFSALRDEIYDQINMITKRKRLSKSEKEAVEGLNQALEVSETLIEKEINDVKAILK</sequence>
<evidence type="ECO:0000256" key="1">
    <source>
        <dbReference type="SAM" id="MobiDB-lite"/>
    </source>
</evidence>
<dbReference type="Gene3D" id="2.60.40.680">
    <property type="match status" value="1"/>
</dbReference>
<protein>
    <recommendedName>
        <fullName evidence="3">Cohesin domain-containing protein</fullName>
    </recommendedName>
</protein>
<dbReference type="SUPFAM" id="SSF49384">
    <property type="entry name" value="Carbohydrate-binding domain"/>
    <property type="match status" value="1"/>
</dbReference>
<dbReference type="InterPro" id="IPR008965">
    <property type="entry name" value="CBM2/CBM3_carb-bd_dom_sf"/>
</dbReference>
<dbReference type="STRING" id="1798525.A3G90_03045"/>
<dbReference type="AlphaFoldDB" id="A0A1F6FGM8"/>
<keyword evidence="2" id="KW-0812">Transmembrane</keyword>
<keyword evidence="2" id="KW-1133">Transmembrane helix</keyword>
<keyword evidence="2" id="KW-0472">Membrane</keyword>